<sequence>MKIILFLAFLVALPIDDDDDEIVSLNIGYHSCGGSLISSQWVLSEAHCYKSKIQVHWGEHDIDVLEGDEQFINAARIIRHPSYNRDTYDNNIMLIKPQTAAKLASRVATVSLPSSWPSAGTQCLMSGWVNTVSTGSNACCSAYPHKITSNMFCLGFLVGGKDSCQGDSGGPVVCNGQLQGVVSWGYGCALKGKPSVYNKVCNYLSWIQQTIASN</sequence>
<keyword evidence="10" id="KW-0732">Signal</keyword>
<evidence type="ECO:0000313" key="13">
    <source>
        <dbReference type="Proteomes" id="UP000694398"/>
    </source>
</evidence>
<dbReference type="GeneTree" id="ENSGT01050000244883"/>
<dbReference type="InterPro" id="IPR001314">
    <property type="entry name" value="Peptidase_S1A"/>
</dbReference>
<evidence type="ECO:0000313" key="12">
    <source>
        <dbReference type="Ensembl" id="ENSCLAP00000001702.1"/>
    </source>
</evidence>
<dbReference type="InterPro" id="IPR001254">
    <property type="entry name" value="Trypsin_dom"/>
</dbReference>
<keyword evidence="2" id="KW-0964">Secreted</keyword>
<dbReference type="GO" id="GO:0004252">
    <property type="term" value="F:serine-type endopeptidase activity"/>
    <property type="evidence" value="ECO:0007669"/>
    <property type="project" value="UniProtKB-EC"/>
</dbReference>
<evidence type="ECO:0000256" key="8">
    <source>
        <dbReference type="ARBA" id="ARBA00036320"/>
    </source>
</evidence>
<dbReference type="EC" id="3.4.21.4" evidence="9"/>
<name>A0A8C2YIS4_CHILA</name>
<dbReference type="PANTHER" id="PTHR24264">
    <property type="entry name" value="TRYPSIN-RELATED"/>
    <property type="match status" value="1"/>
</dbReference>
<dbReference type="InterPro" id="IPR033116">
    <property type="entry name" value="TRYPSIN_SER"/>
</dbReference>
<reference evidence="12" key="2">
    <citation type="submission" date="2025-09" db="UniProtKB">
        <authorList>
            <consortium name="Ensembl"/>
        </authorList>
    </citation>
    <scope>IDENTIFICATION</scope>
</reference>
<dbReference type="Gene3D" id="2.40.10.10">
    <property type="entry name" value="Trypsin-like serine proteases"/>
    <property type="match status" value="2"/>
</dbReference>
<evidence type="ECO:0000256" key="3">
    <source>
        <dbReference type="ARBA" id="ARBA00022670"/>
    </source>
</evidence>
<proteinExistence type="predicted"/>
<dbReference type="PROSITE" id="PS50240">
    <property type="entry name" value="TRYPSIN_DOM"/>
    <property type="match status" value="1"/>
</dbReference>
<comment type="catalytic activity">
    <reaction evidence="8">
        <text>Preferential cleavage: Arg-|-Xaa, Lys-|-Xaa.</text>
        <dbReference type="EC" id="3.4.21.4"/>
    </reaction>
</comment>
<organism evidence="12 13">
    <name type="scientific">Chinchilla lanigera</name>
    <name type="common">Long-tailed chinchilla</name>
    <name type="synonym">Chinchilla villidera</name>
    <dbReference type="NCBI Taxonomy" id="34839"/>
    <lineage>
        <taxon>Eukaryota</taxon>
        <taxon>Metazoa</taxon>
        <taxon>Chordata</taxon>
        <taxon>Craniata</taxon>
        <taxon>Vertebrata</taxon>
        <taxon>Euteleostomi</taxon>
        <taxon>Mammalia</taxon>
        <taxon>Eutheria</taxon>
        <taxon>Euarchontoglires</taxon>
        <taxon>Glires</taxon>
        <taxon>Rodentia</taxon>
        <taxon>Hystricomorpha</taxon>
        <taxon>Chinchillidae</taxon>
        <taxon>Chinchilla</taxon>
    </lineage>
</organism>
<dbReference type="SMART" id="SM00020">
    <property type="entry name" value="Tryp_SPc"/>
    <property type="match status" value="1"/>
</dbReference>
<evidence type="ECO:0000256" key="4">
    <source>
        <dbReference type="ARBA" id="ARBA00022757"/>
    </source>
</evidence>
<evidence type="ECO:0000256" key="2">
    <source>
        <dbReference type="ARBA" id="ARBA00022525"/>
    </source>
</evidence>
<dbReference type="SUPFAM" id="SSF50494">
    <property type="entry name" value="Trypsin-like serine proteases"/>
    <property type="match status" value="1"/>
</dbReference>
<dbReference type="PRINTS" id="PR00722">
    <property type="entry name" value="CHYMOTRYPSIN"/>
</dbReference>
<dbReference type="GO" id="GO:0007586">
    <property type="term" value="P:digestion"/>
    <property type="evidence" value="ECO:0007669"/>
    <property type="project" value="UniProtKB-KW"/>
</dbReference>
<dbReference type="InterPro" id="IPR009003">
    <property type="entry name" value="Peptidase_S1_PA"/>
</dbReference>
<keyword evidence="7" id="KW-1015">Disulfide bond</keyword>
<evidence type="ECO:0000256" key="7">
    <source>
        <dbReference type="ARBA" id="ARBA00023157"/>
    </source>
</evidence>
<reference evidence="12" key="1">
    <citation type="submission" date="2025-08" db="UniProtKB">
        <authorList>
            <consortium name="Ensembl"/>
        </authorList>
    </citation>
    <scope>IDENTIFICATION</scope>
</reference>
<dbReference type="GO" id="GO:0006508">
    <property type="term" value="P:proteolysis"/>
    <property type="evidence" value="ECO:0007669"/>
    <property type="project" value="UniProtKB-KW"/>
</dbReference>
<keyword evidence="4" id="KW-0222">Digestion</keyword>
<feature type="chain" id="PRO_5034886016" description="trypsin" evidence="10">
    <location>
        <begin position="20"/>
        <end position="214"/>
    </location>
</feature>
<dbReference type="CDD" id="cd00190">
    <property type="entry name" value="Tryp_SPc"/>
    <property type="match status" value="1"/>
</dbReference>
<keyword evidence="5" id="KW-0378">Hydrolase</keyword>
<evidence type="ECO:0000256" key="9">
    <source>
        <dbReference type="ARBA" id="ARBA00038868"/>
    </source>
</evidence>
<evidence type="ECO:0000259" key="11">
    <source>
        <dbReference type="PROSITE" id="PS50240"/>
    </source>
</evidence>
<dbReference type="Pfam" id="PF00089">
    <property type="entry name" value="Trypsin"/>
    <property type="match status" value="1"/>
</dbReference>
<dbReference type="GO" id="GO:0005615">
    <property type="term" value="C:extracellular space"/>
    <property type="evidence" value="ECO:0007669"/>
    <property type="project" value="TreeGrafter"/>
</dbReference>
<dbReference type="InterPro" id="IPR050127">
    <property type="entry name" value="Serine_Proteases_S1"/>
</dbReference>
<feature type="signal peptide" evidence="10">
    <location>
        <begin position="1"/>
        <end position="19"/>
    </location>
</feature>
<dbReference type="FunFam" id="2.40.10.10:FF:000166">
    <property type="entry name" value="Trypsin"/>
    <property type="match status" value="1"/>
</dbReference>
<dbReference type="OMA" id="NCSHETW"/>
<protein>
    <recommendedName>
        <fullName evidence="9">trypsin</fullName>
        <ecNumber evidence="9">3.4.21.4</ecNumber>
    </recommendedName>
</protein>
<dbReference type="InterPro" id="IPR043504">
    <property type="entry name" value="Peptidase_S1_PA_chymotrypsin"/>
</dbReference>
<evidence type="ECO:0000256" key="5">
    <source>
        <dbReference type="ARBA" id="ARBA00022801"/>
    </source>
</evidence>
<dbReference type="Proteomes" id="UP000694398">
    <property type="component" value="Unassembled WGS sequence"/>
</dbReference>
<evidence type="ECO:0000256" key="6">
    <source>
        <dbReference type="ARBA" id="ARBA00022825"/>
    </source>
</evidence>
<keyword evidence="6" id="KW-0720">Serine protease</keyword>
<dbReference type="PANTHER" id="PTHR24264:SF15">
    <property type="entry name" value="RIKEN CDNA 2210010C04 GENE"/>
    <property type="match status" value="1"/>
</dbReference>
<dbReference type="PROSITE" id="PS00135">
    <property type="entry name" value="TRYPSIN_SER"/>
    <property type="match status" value="1"/>
</dbReference>
<keyword evidence="13" id="KW-1185">Reference proteome</keyword>
<comment type="subcellular location">
    <subcellularLocation>
        <location evidence="1">Secreted</location>
    </subcellularLocation>
</comment>
<dbReference type="AlphaFoldDB" id="A0A8C2YIS4"/>
<evidence type="ECO:0000256" key="1">
    <source>
        <dbReference type="ARBA" id="ARBA00004613"/>
    </source>
</evidence>
<feature type="domain" description="Peptidase S1" evidence="11">
    <location>
        <begin position="9"/>
        <end position="212"/>
    </location>
</feature>
<dbReference type="Ensembl" id="ENSCLAT00000001745.1">
    <property type="protein sequence ID" value="ENSCLAP00000001702.1"/>
    <property type="gene ID" value="ENSCLAG00000001271.1"/>
</dbReference>
<accession>A0A8C2YIS4</accession>
<evidence type="ECO:0000256" key="10">
    <source>
        <dbReference type="SAM" id="SignalP"/>
    </source>
</evidence>
<keyword evidence="3" id="KW-0645">Protease</keyword>